<protein>
    <recommendedName>
        <fullName evidence="3">PKD domain-containing protein</fullName>
    </recommendedName>
</protein>
<keyword evidence="2" id="KW-1185">Reference proteome</keyword>
<organism evidence="1 2">
    <name type="scientific">Flavobacterium paronense</name>
    <dbReference type="NCBI Taxonomy" id="1392775"/>
    <lineage>
        <taxon>Bacteria</taxon>
        <taxon>Pseudomonadati</taxon>
        <taxon>Bacteroidota</taxon>
        <taxon>Flavobacteriia</taxon>
        <taxon>Flavobacteriales</taxon>
        <taxon>Flavobacteriaceae</taxon>
        <taxon>Flavobacterium</taxon>
    </lineage>
</organism>
<evidence type="ECO:0000313" key="2">
    <source>
        <dbReference type="Proteomes" id="UP001589576"/>
    </source>
</evidence>
<name>A0ABV5GH43_9FLAO</name>
<evidence type="ECO:0008006" key="3">
    <source>
        <dbReference type="Google" id="ProtNLM"/>
    </source>
</evidence>
<dbReference type="RefSeq" id="WP_290284670.1">
    <property type="nucleotide sequence ID" value="NZ_JAUFQN010000019.1"/>
</dbReference>
<accession>A0ABV5GH43</accession>
<gene>
    <name evidence="1" type="ORF">ACFFUU_12530</name>
</gene>
<evidence type="ECO:0000313" key="1">
    <source>
        <dbReference type="EMBL" id="MFB9090435.1"/>
    </source>
</evidence>
<dbReference type="EMBL" id="JBHMFB010000030">
    <property type="protein sequence ID" value="MFB9090435.1"/>
    <property type="molecule type" value="Genomic_DNA"/>
</dbReference>
<reference evidence="1 2" key="1">
    <citation type="submission" date="2024-09" db="EMBL/GenBank/DDBJ databases">
        <authorList>
            <person name="Sun Q."/>
            <person name="Mori K."/>
        </authorList>
    </citation>
    <scope>NUCLEOTIDE SEQUENCE [LARGE SCALE GENOMIC DNA]</scope>
    <source>
        <strain evidence="1 2">CECT 8460</strain>
    </source>
</reference>
<sequence length="175" mass="19559">MKNSTLLNFIECVNIQGYKLLAEESSFRKDFTQVDYSQNVKNPIERISEKKSSIPSYLLLVLLFLFTNFLFAQQPACNLNGVLEAKRLRDGGQNFVINSEVYKALPGTVYRWEFKSNNSAASFVTQNGLPTMTINPGNKNGEFNIKLTVINPPESRTSSSKTCSCTKSVSIGKIL</sequence>
<dbReference type="Proteomes" id="UP001589576">
    <property type="component" value="Unassembled WGS sequence"/>
</dbReference>
<comment type="caution">
    <text evidence="1">The sequence shown here is derived from an EMBL/GenBank/DDBJ whole genome shotgun (WGS) entry which is preliminary data.</text>
</comment>
<proteinExistence type="predicted"/>